<reference evidence="2 3" key="1">
    <citation type="journal article" date="2022" name="Int. J. Syst. Evol. Microbiol.">
        <title>Pseudomonas fitomaticsae sp. nov., isolated at Marimurtra Botanical Garden in Blanes, Catalonia, Spain.</title>
        <authorList>
            <person name="Atanasov K.E."/>
            <person name="Galbis D.M."/>
            <person name="Cornado D."/>
            <person name="Serpico A."/>
            <person name="Sanchez G."/>
            <person name="Bosch M."/>
            <person name="Ferrer A."/>
            <person name="Altabella T."/>
        </authorList>
    </citation>
    <scope>NUCLEOTIDE SEQUENCE [LARGE SCALE GENOMIC DNA]</scope>
    <source>
        <strain evidence="2 3">FIT81</strain>
    </source>
</reference>
<dbReference type="Proteomes" id="UP001162907">
    <property type="component" value="Chromosome"/>
</dbReference>
<keyword evidence="3" id="KW-1185">Reference proteome</keyword>
<gene>
    <name evidence="2" type="ORF">KJY40_03080</name>
</gene>
<evidence type="ECO:0008006" key="4">
    <source>
        <dbReference type="Google" id="ProtNLM"/>
    </source>
</evidence>
<evidence type="ECO:0000313" key="2">
    <source>
        <dbReference type="EMBL" id="UFQ00687.1"/>
    </source>
</evidence>
<accession>A0ABY3Q3R4</accession>
<dbReference type="RefSeq" id="WP_407681983.1">
    <property type="nucleotide sequence ID" value="NZ_CP075567.1"/>
</dbReference>
<name>A0ABY3Q3R4_9PSED</name>
<dbReference type="EMBL" id="CP075567">
    <property type="protein sequence ID" value="UFQ00687.1"/>
    <property type="molecule type" value="Genomic_DNA"/>
</dbReference>
<organism evidence="2 3">
    <name type="scientific">Pseudomonas fitomaticsae</name>
    <dbReference type="NCBI Taxonomy" id="2837969"/>
    <lineage>
        <taxon>Bacteria</taxon>
        <taxon>Pseudomonadati</taxon>
        <taxon>Pseudomonadota</taxon>
        <taxon>Gammaproteobacteria</taxon>
        <taxon>Pseudomonadales</taxon>
        <taxon>Pseudomonadaceae</taxon>
        <taxon>Pseudomonas</taxon>
    </lineage>
</organism>
<sequence length="109" mass="11956">MKKVDSDHPQFLGKSNPDMPDQTRTTAPVTSHRSRKSEPLSHIFTILPDVDTESLLCHACENLASLNVMATNLAGEVEGPQRNVTLAIQQLTVLSELLVNRALDNLDPP</sequence>
<proteinExistence type="predicted"/>
<feature type="region of interest" description="Disordered" evidence="1">
    <location>
        <begin position="1"/>
        <end position="38"/>
    </location>
</feature>
<feature type="compositionally biased region" description="Polar residues" evidence="1">
    <location>
        <begin position="22"/>
        <end position="31"/>
    </location>
</feature>
<dbReference type="Pfam" id="PF19619">
    <property type="entry name" value="DUF6124"/>
    <property type="match status" value="1"/>
</dbReference>
<evidence type="ECO:0000256" key="1">
    <source>
        <dbReference type="SAM" id="MobiDB-lite"/>
    </source>
</evidence>
<protein>
    <recommendedName>
        <fullName evidence="4">DUF3077 domain-containing protein</fullName>
    </recommendedName>
</protein>
<evidence type="ECO:0000313" key="3">
    <source>
        <dbReference type="Proteomes" id="UP001162907"/>
    </source>
</evidence>